<dbReference type="Gramene" id="PRQ17150">
    <property type="protein sequence ID" value="PRQ17150"/>
    <property type="gene ID" value="RchiOBHm_Chr7g0191931"/>
</dbReference>
<evidence type="ECO:0000313" key="7">
    <source>
        <dbReference type="EMBL" id="PRQ17150.1"/>
    </source>
</evidence>
<dbReference type="EMBL" id="PDCK01000045">
    <property type="protein sequence ID" value="PRQ17150.1"/>
    <property type="molecule type" value="Genomic_DNA"/>
</dbReference>
<dbReference type="GO" id="GO:0005739">
    <property type="term" value="C:mitochondrion"/>
    <property type="evidence" value="ECO:0007669"/>
    <property type="project" value="UniProtKB-SubCell"/>
</dbReference>
<feature type="domain" description="Ribosomal protein mS38 C-terminal" evidence="6">
    <location>
        <begin position="98"/>
        <end position="125"/>
    </location>
</feature>
<comment type="subcellular location">
    <subcellularLocation>
        <location evidence="1">Mitochondrion</location>
    </subcellularLocation>
</comment>
<evidence type="ECO:0000259" key="6">
    <source>
        <dbReference type="SMART" id="SM01155"/>
    </source>
</evidence>
<keyword evidence="2" id="KW-0496">Mitochondrion</keyword>
<feature type="region of interest" description="Disordered" evidence="5">
    <location>
        <begin position="102"/>
        <end position="126"/>
    </location>
</feature>
<dbReference type="OMA" id="KSCFNSI"/>
<dbReference type="Pfam" id="PF08213">
    <property type="entry name" value="COX24_C"/>
    <property type="match status" value="1"/>
</dbReference>
<gene>
    <name evidence="7" type="ORF">RchiOBHm_Chr7g0191931</name>
</gene>
<dbReference type="OrthoDB" id="1932216at2759"/>
<evidence type="ECO:0000256" key="5">
    <source>
        <dbReference type="SAM" id="MobiDB-lite"/>
    </source>
</evidence>
<dbReference type="PANTHER" id="PTHR32035">
    <property type="entry name" value="AURORA KINASE A-INTERACTING PROTEIN"/>
    <property type="match status" value="1"/>
</dbReference>
<dbReference type="AlphaFoldDB" id="A0A2P6P5E5"/>
<evidence type="ECO:0000256" key="1">
    <source>
        <dbReference type="ARBA" id="ARBA00004173"/>
    </source>
</evidence>
<sequence>MASLVRRLTRNSTSLRTHLFPIPKPFPITHHNHLGPPKSDTHLPHLGPITVDKVELSLPVFPSFPFGYCLNPISQIGSERLGLCEADGVGSDDAGTIWADSVKKKRKRKMNKHKLRKLRKSLRRKT</sequence>
<comment type="caution">
    <text evidence="7">The sequence shown here is derived from an EMBL/GenBank/DDBJ whole genome shotgun (WGS) entry which is preliminary data.</text>
</comment>
<reference evidence="7 8" key="1">
    <citation type="journal article" date="2018" name="Nat. Genet.">
        <title>The Rosa genome provides new insights in the design of modern roses.</title>
        <authorList>
            <person name="Bendahmane M."/>
        </authorList>
    </citation>
    <scope>NUCLEOTIDE SEQUENCE [LARGE SCALE GENOMIC DNA]</scope>
    <source>
        <strain evidence="8">cv. Old Blush</strain>
    </source>
</reference>
<dbReference type="SMART" id="SM01155">
    <property type="entry name" value="DUF1713"/>
    <property type="match status" value="1"/>
</dbReference>
<dbReference type="PANTHER" id="PTHR32035:SF3">
    <property type="entry name" value="SMALL RIBOSOMAL SUBUNIT PROTEIN MS38"/>
    <property type="match status" value="1"/>
</dbReference>
<evidence type="ECO:0000256" key="3">
    <source>
        <dbReference type="ARBA" id="ARBA00035647"/>
    </source>
</evidence>
<proteinExistence type="inferred from homology"/>
<accession>A0A2P6P5E5</accession>
<organism evidence="7 8">
    <name type="scientific">Rosa chinensis</name>
    <name type="common">China rose</name>
    <dbReference type="NCBI Taxonomy" id="74649"/>
    <lineage>
        <taxon>Eukaryota</taxon>
        <taxon>Viridiplantae</taxon>
        <taxon>Streptophyta</taxon>
        <taxon>Embryophyta</taxon>
        <taxon>Tracheophyta</taxon>
        <taxon>Spermatophyta</taxon>
        <taxon>Magnoliopsida</taxon>
        <taxon>eudicotyledons</taxon>
        <taxon>Gunneridae</taxon>
        <taxon>Pentapetalae</taxon>
        <taxon>rosids</taxon>
        <taxon>fabids</taxon>
        <taxon>Rosales</taxon>
        <taxon>Rosaceae</taxon>
        <taxon>Rosoideae</taxon>
        <taxon>Rosoideae incertae sedis</taxon>
        <taxon>Rosa</taxon>
    </lineage>
</organism>
<evidence type="ECO:0000256" key="2">
    <source>
        <dbReference type="ARBA" id="ARBA00023128"/>
    </source>
</evidence>
<name>A0A2P6P5E5_ROSCH</name>
<evidence type="ECO:0000313" key="8">
    <source>
        <dbReference type="Proteomes" id="UP000238479"/>
    </source>
</evidence>
<dbReference type="STRING" id="74649.A0A2P6P5E5"/>
<dbReference type="InterPro" id="IPR013177">
    <property type="entry name" value="Ribosomal_mS38_C"/>
</dbReference>
<comment type="similarity">
    <text evidence="3">Belongs to the mitochondrion-specific ribosomal protein mS38 family.</text>
</comment>
<evidence type="ECO:0000256" key="4">
    <source>
        <dbReference type="ARBA" id="ARBA00035682"/>
    </source>
</evidence>
<dbReference type="Proteomes" id="UP000238479">
    <property type="component" value="Chromosome 7"/>
</dbReference>
<feature type="compositionally biased region" description="Basic residues" evidence="5">
    <location>
        <begin position="103"/>
        <end position="126"/>
    </location>
</feature>
<protein>
    <recommendedName>
        <fullName evidence="4">Small ribosomal subunit protein mS38</fullName>
    </recommendedName>
</protein>
<keyword evidence="8" id="KW-1185">Reference proteome</keyword>